<dbReference type="PANTHER" id="PTHR30002:SF4">
    <property type="entry name" value="EPOXYQUEUOSINE REDUCTASE"/>
    <property type="match status" value="1"/>
</dbReference>
<dbReference type="AlphaFoldDB" id="U4KNW3"/>
<dbReference type="KEGG" id="abra:BN85309790"/>
<evidence type="ECO:0000313" key="11">
    <source>
        <dbReference type="Proteomes" id="UP000032737"/>
    </source>
</evidence>
<sequence>MKKRLQEAFSQSFDLVGFVNTSTYNQAVKNPVRWVLEPFNTMVVVGLSYPSNRKFRHTKETLVPSIYTFGRDYHEELKERLTAVCESLGYSYQIGVDSHPIDERLAFKLSGLGFQGKNQLMINNDFGSYFFIGIALFEFELPTFNQLEDDGCGSCTICQDACPTGALNQENGYEMEKCISFFNQEKKELTETEIKKNHSLFGCDICQTVCPKNIDILRPTHSGFMLNGNEQVEIVDLFRMPTKAFKEKYHNAAYLWRGKLILMRNAVTLLYKTRNTRYNDLIKESLLQFKDVKWYVNTVSKLLEELERMKINEVKPRII</sequence>
<keyword evidence="4" id="KW-0479">Metal-binding</keyword>
<evidence type="ECO:0000256" key="7">
    <source>
        <dbReference type="ARBA" id="ARBA00023004"/>
    </source>
</evidence>
<evidence type="ECO:0000256" key="4">
    <source>
        <dbReference type="ARBA" id="ARBA00022723"/>
    </source>
</evidence>
<evidence type="ECO:0000259" key="9">
    <source>
        <dbReference type="PROSITE" id="PS51379"/>
    </source>
</evidence>
<accession>U4KNW3</accession>
<dbReference type="Pfam" id="PF13484">
    <property type="entry name" value="Fer4_16"/>
    <property type="match status" value="1"/>
</dbReference>
<keyword evidence="3" id="KW-0819">tRNA processing</keyword>
<keyword evidence="7" id="KW-0408">Iron</keyword>
<feature type="domain" description="4Fe-4S ferredoxin-type" evidence="9">
    <location>
        <begin position="140"/>
        <end position="172"/>
    </location>
</feature>
<evidence type="ECO:0000256" key="3">
    <source>
        <dbReference type="ARBA" id="ARBA00022694"/>
    </source>
</evidence>
<dbReference type="Proteomes" id="UP000032737">
    <property type="component" value="Chromosome"/>
</dbReference>
<dbReference type="EMBL" id="FO681348">
    <property type="protein sequence ID" value="CCV66000.1"/>
    <property type="molecule type" value="Genomic_DNA"/>
</dbReference>
<dbReference type="GO" id="GO:0052693">
    <property type="term" value="F:epoxyqueuosine reductase activity"/>
    <property type="evidence" value="ECO:0007669"/>
    <property type="project" value="TreeGrafter"/>
</dbReference>
<dbReference type="RefSeq" id="WP_030004862.1">
    <property type="nucleotide sequence ID" value="NC_022549.1"/>
</dbReference>
<dbReference type="PROSITE" id="PS51379">
    <property type="entry name" value="4FE4S_FER_2"/>
    <property type="match status" value="1"/>
</dbReference>
<dbReference type="Pfam" id="PF08331">
    <property type="entry name" value="QueG_DUF1730"/>
    <property type="match status" value="1"/>
</dbReference>
<keyword evidence="11" id="KW-1185">Reference proteome</keyword>
<proteinExistence type="predicted"/>
<name>U4KNW3_9MOLU</name>
<dbReference type="SUPFAM" id="SSF46548">
    <property type="entry name" value="alpha-helical ferredoxin"/>
    <property type="match status" value="1"/>
</dbReference>
<dbReference type="GO" id="GO:0051539">
    <property type="term" value="F:4 iron, 4 sulfur cluster binding"/>
    <property type="evidence" value="ECO:0007669"/>
    <property type="project" value="UniProtKB-KW"/>
</dbReference>
<keyword evidence="6" id="KW-0560">Oxidoreductase</keyword>
<organism evidence="10 11">
    <name type="scientific">Acholeplasma brassicae</name>
    <dbReference type="NCBI Taxonomy" id="61635"/>
    <lineage>
        <taxon>Bacteria</taxon>
        <taxon>Bacillati</taxon>
        <taxon>Mycoplasmatota</taxon>
        <taxon>Mollicutes</taxon>
        <taxon>Acholeplasmatales</taxon>
        <taxon>Acholeplasmataceae</taxon>
        <taxon>Acholeplasma</taxon>
    </lineage>
</organism>
<dbReference type="InterPro" id="IPR017896">
    <property type="entry name" value="4Fe4S_Fe-S-bd"/>
</dbReference>
<evidence type="ECO:0000256" key="5">
    <source>
        <dbReference type="ARBA" id="ARBA00022785"/>
    </source>
</evidence>
<keyword evidence="1" id="KW-0004">4Fe-4S</keyword>
<dbReference type="PANTHER" id="PTHR30002">
    <property type="entry name" value="EPOXYQUEUOSINE REDUCTASE"/>
    <property type="match status" value="1"/>
</dbReference>
<dbReference type="PROSITE" id="PS00198">
    <property type="entry name" value="4FE4S_FER_1"/>
    <property type="match status" value="1"/>
</dbReference>
<dbReference type="InterPro" id="IPR013542">
    <property type="entry name" value="QueG_DUF1730"/>
</dbReference>
<evidence type="ECO:0000256" key="6">
    <source>
        <dbReference type="ARBA" id="ARBA00023002"/>
    </source>
</evidence>
<evidence type="ECO:0000256" key="1">
    <source>
        <dbReference type="ARBA" id="ARBA00022485"/>
    </source>
</evidence>
<dbReference type="Gene3D" id="3.30.70.20">
    <property type="match status" value="1"/>
</dbReference>
<keyword evidence="8" id="KW-0411">Iron-sulfur</keyword>
<dbReference type="HOGENOM" id="CLU_030790_2_1_14"/>
<evidence type="ECO:0000313" key="10">
    <source>
        <dbReference type="EMBL" id="CCV66000.1"/>
    </source>
</evidence>
<protein>
    <submittedName>
        <fullName evidence="10">Iron-sulfur cluster-binding protein</fullName>
    </submittedName>
</protein>
<keyword evidence="2" id="KW-0963">Cytoplasm</keyword>
<gene>
    <name evidence="10" type="ORF">BN85309790</name>
</gene>
<reference evidence="10 11" key="1">
    <citation type="journal article" date="2013" name="J. Mol. Microbiol. Biotechnol.">
        <title>Analysis of the Complete Genomes of Acholeplasma brassicae , A. palmae and A. laidlawii and Their Comparison to the Obligate Parasites from ' Candidatus Phytoplasma'.</title>
        <authorList>
            <person name="Kube M."/>
            <person name="Siewert C."/>
            <person name="Migdoll A.M."/>
            <person name="Duduk B."/>
            <person name="Holz S."/>
            <person name="Rabus R."/>
            <person name="Seemuller E."/>
            <person name="Mitrovic J."/>
            <person name="Muller I."/>
            <person name="Buttner C."/>
            <person name="Reinhardt R."/>
        </authorList>
    </citation>
    <scope>NUCLEOTIDE SEQUENCE [LARGE SCALE GENOMIC DNA]</scope>
    <source>
        <strain evidence="11">0502</strain>
    </source>
</reference>
<dbReference type="GO" id="GO:0046872">
    <property type="term" value="F:metal ion binding"/>
    <property type="evidence" value="ECO:0007669"/>
    <property type="project" value="UniProtKB-KW"/>
</dbReference>
<dbReference type="InterPro" id="IPR004453">
    <property type="entry name" value="QueG"/>
</dbReference>
<dbReference type="GO" id="GO:0008616">
    <property type="term" value="P:tRNA queuosine(34) biosynthetic process"/>
    <property type="evidence" value="ECO:0007669"/>
    <property type="project" value="UniProtKB-KW"/>
</dbReference>
<evidence type="ECO:0000256" key="8">
    <source>
        <dbReference type="ARBA" id="ARBA00023014"/>
    </source>
</evidence>
<keyword evidence="5" id="KW-0671">Queuosine biosynthesis</keyword>
<dbReference type="STRING" id="61635.BN85309790"/>
<evidence type="ECO:0000256" key="2">
    <source>
        <dbReference type="ARBA" id="ARBA00022490"/>
    </source>
</evidence>
<dbReference type="InterPro" id="IPR017900">
    <property type="entry name" value="4Fe4S_Fe_S_CS"/>
</dbReference>